<keyword evidence="15" id="KW-0238">DNA-binding</keyword>
<dbReference type="GO" id="GO:0080147">
    <property type="term" value="P:root hair cell development"/>
    <property type="evidence" value="ECO:0007669"/>
    <property type="project" value="UniProtKB-ARBA"/>
</dbReference>
<dbReference type="InterPro" id="IPR018957">
    <property type="entry name" value="Znf_C3HC4_RING-type"/>
</dbReference>
<dbReference type="Gene3D" id="3.30.40.10">
    <property type="entry name" value="Zinc/RING finger domain, C3HC4 (zinc finger)"/>
    <property type="match status" value="1"/>
</dbReference>
<dbReference type="InterPro" id="IPR011598">
    <property type="entry name" value="bHLH_dom"/>
</dbReference>
<dbReference type="Pfam" id="PF01485">
    <property type="entry name" value="IBR"/>
    <property type="match status" value="1"/>
</dbReference>
<evidence type="ECO:0000259" key="21">
    <source>
        <dbReference type="PROSITE" id="PS50888"/>
    </source>
</evidence>
<keyword evidence="24" id="KW-1185">Reference proteome</keyword>
<proteinExistence type="inferred from homology"/>
<dbReference type="GO" id="GO:0016567">
    <property type="term" value="P:protein ubiquitination"/>
    <property type="evidence" value="ECO:0007669"/>
    <property type="project" value="UniProtKB-UniPathway"/>
</dbReference>
<evidence type="ECO:0000256" key="3">
    <source>
        <dbReference type="ARBA" id="ARBA00003976"/>
    </source>
</evidence>
<feature type="region of interest" description="Disordered" evidence="19">
    <location>
        <begin position="367"/>
        <end position="387"/>
    </location>
</feature>
<dbReference type="InterPro" id="IPR013083">
    <property type="entry name" value="Znf_RING/FYVE/PHD"/>
</dbReference>
<evidence type="ECO:0000259" key="20">
    <source>
        <dbReference type="PROSITE" id="PS50089"/>
    </source>
</evidence>
<evidence type="ECO:0000256" key="10">
    <source>
        <dbReference type="ARBA" id="ARBA00022737"/>
    </source>
</evidence>
<dbReference type="Gene3D" id="1.20.120.1750">
    <property type="match status" value="1"/>
</dbReference>
<keyword evidence="16" id="KW-0804">Transcription</keyword>
<evidence type="ECO:0000256" key="14">
    <source>
        <dbReference type="ARBA" id="ARBA00023015"/>
    </source>
</evidence>
<evidence type="ECO:0000313" key="23">
    <source>
        <dbReference type="EMBL" id="KAF3439744.1"/>
    </source>
</evidence>
<comment type="function">
    <text evidence="3">Might act as an E3 ubiquitin-protein ligase, or as part of E3 complex, which accepts ubiquitin from specific E2 ubiquitin-conjugating enzymes and then transfers it to substrates.</text>
</comment>
<dbReference type="AlphaFoldDB" id="A0A8K0E5G3"/>
<sequence>MKKKEDAEESGRSSTKKAKMAKKDLSESSSAFDQVVDVEEDDKSNAVAVDQHYSKDRDLHITATGSNLIDLSLQSLENFNDYGDEKTTTSTPLGKRKRSSTSACSSILNNIEPVLQVPHFLCEICFETRSANESFTIKGCDHAYCSDCMSKYVASKLEENVTRIGCPVPDCKQGLLDPDYCRSILPLLVFDRWGYVLCEAAIPESDKFYCPFEDCSALLILNEGKLEAVKESSSSSECPNCKRMFCLRCKVPWHDSVTCDEFKKLADDITIADDMLMDLAQRNQWRSCPNCNIFVEKSRGCMFLKCRFYACVHVMLSVLRNFNGFSDECRGLAELVHLIDVDVKERSSWVCSESGQPNGQLLRSVQVSEGDNNSSPTSMINSNHSTESLAAQDASSAVLGSEAEYGIDKALQSGEVQFQDESQNCSRNPSNGMVLGSLEVRAAGRQYKVGSQNPGSPNLGSPKQLPVDGNMLTQSLPCVEPTYGQWNNVELSGFQRFNKDFQTLFSIPPCPLPSYEGMPSMSSGMGKERIGQYDLPGGYVDSDLFVMESNSTNLSASVISKVKQDMQNYNLPSFASGPQITLSTAGSLQSVPQTTLAGECNVSGKPRARARRGQATDPHSIAERVRREKIAERMKNLQELVPNSNKTDKASMLDEIIEYVKFLQLQVKVLSMSRLGAAGAVVPLITDGQAEGANGLSLSPSAGKVADGFPSDKISFEREVVKLMESNVTTAMQYLQSKGLCLMPIALAAAISSGRESSSSPYSDNWKRNIGFIDSPVHNENNSSLSATGIHHNKLCTESNMINKCNAAVSKPQEVHEYTYSTSDARELKPKI</sequence>
<dbReference type="GO" id="GO:0008270">
    <property type="term" value="F:zinc ion binding"/>
    <property type="evidence" value="ECO:0007669"/>
    <property type="project" value="UniProtKB-KW"/>
</dbReference>
<dbReference type="SUPFAM" id="SSF47459">
    <property type="entry name" value="HLH, helix-loop-helix DNA-binding domain"/>
    <property type="match status" value="1"/>
</dbReference>
<dbReference type="PROSITE" id="PS51873">
    <property type="entry name" value="TRIAD"/>
    <property type="match status" value="1"/>
</dbReference>
<comment type="similarity">
    <text evidence="6">Belongs to the RBR family. Ariadne subfamily.</text>
</comment>
<protein>
    <recommendedName>
        <fullName evidence="7">RBR-type E3 ubiquitin transferase</fullName>
        <ecNumber evidence="7">2.3.2.31</ecNumber>
    </recommendedName>
</protein>
<evidence type="ECO:0000256" key="15">
    <source>
        <dbReference type="ARBA" id="ARBA00023125"/>
    </source>
</evidence>
<keyword evidence="17" id="KW-0539">Nucleus</keyword>
<dbReference type="SMART" id="SM00647">
    <property type="entry name" value="IBR"/>
    <property type="match status" value="1"/>
</dbReference>
<feature type="compositionally biased region" description="Basic and acidic residues" evidence="19">
    <location>
        <begin position="1"/>
        <end position="11"/>
    </location>
</feature>
<dbReference type="Pfam" id="PF00097">
    <property type="entry name" value="zf-C3HC4"/>
    <property type="match status" value="1"/>
</dbReference>
<feature type="region of interest" description="Disordered" evidence="19">
    <location>
        <begin position="1"/>
        <end position="37"/>
    </location>
</feature>
<dbReference type="PROSITE" id="PS00518">
    <property type="entry name" value="ZF_RING_1"/>
    <property type="match status" value="1"/>
</dbReference>
<dbReference type="InterPro" id="IPR044066">
    <property type="entry name" value="TRIAD_supradom"/>
</dbReference>
<dbReference type="PROSITE" id="PS50888">
    <property type="entry name" value="BHLH"/>
    <property type="match status" value="1"/>
</dbReference>
<evidence type="ECO:0000256" key="16">
    <source>
        <dbReference type="ARBA" id="ARBA00023163"/>
    </source>
</evidence>
<dbReference type="InterPro" id="IPR001841">
    <property type="entry name" value="Znf_RING"/>
</dbReference>
<keyword evidence="11 18" id="KW-0863">Zinc-finger</keyword>
<dbReference type="InterPro" id="IPR031127">
    <property type="entry name" value="E3_UB_ligase_RBR"/>
</dbReference>
<evidence type="ECO:0000256" key="13">
    <source>
        <dbReference type="ARBA" id="ARBA00022833"/>
    </source>
</evidence>
<reference evidence="23" key="1">
    <citation type="submission" date="2020-03" db="EMBL/GenBank/DDBJ databases">
        <title>A high-quality chromosome-level genome assembly of a woody plant with both climbing and erect habits, Rhamnella rubrinervis.</title>
        <authorList>
            <person name="Lu Z."/>
            <person name="Yang Y."/>
            <person name="Zhu X."/>
            <person name="Sun Y."/>
        </authorList>
    </citation>
    <scope>NUCLEOTIDE SEQUENCE</scope>
    <source>
        <strain evidence="23">BYM</strain>
        <tissue evidence="23">Leaf</tissue>
    </source>
</reference>
<dbReference type="InterPro" id="IPR036638">
    <property type="entry name" value="HLH_DNA-bd_sf"/>
</dbReference>
<dbReference type="PANTHER" id="PTHR11685">
    <property type="entry name" value="RBR FAMILY RING FINGER AND IBR DOMAIN-CONTAINING"/>
    <property type="match status" value="1"/>
</dbReference>
<dbReference type="GO" id="GO:0005634">
    <property type="term" value="C:nucleus"/>
    <property type="evidence" value="ECO:0007669"/>
    <property type="project" value="UniProtKB-SubCell"/>
</dbReference>
<evidence type="ECO:0000256" key="12">
    <source>
        <dbReference type="ARBA" id="ARBA00022786"/>
    </source>
</evidence>
<dbReference type="InterPro" id="IPR017907">
    <property type="entry name" value="Znf_RING_CS"/>
</dbReference>
<keyword evidence="12" id="KW-0833">Ubl conjugation pathway</keyword>
<evidence type="ECO:0000256" key="6">
    <source>
        <dbReference type="ARBA" id="ARBA00005884"/>
    </source>
</evidence>
<evidence type="ECO:0000256" key="7">
    <source>
        <dbReference type="ARBA" id="ARBA00012251"/>
    </source>
</evidence>
<evidence type="ECO:0000256" key="2">
    <source>
        <dbReference type="ARBA" id="ARBA00001947"/>
    </source>
</evidence>
<evidence type="ECO:0000256" key="1">
    <source>
        <dbReference type="ARBA" id="ARBA00001798"/>
    </source>
</evidence>
<feature type="domain" description="BHLH" evidence="21">
    <location>
        <begin position="614"/>
        <end position="663"/>
    </location>
</feature>
<evidence type="ECO:0000256" key="9">
    <source>
        <dbReference type="ARBA" id="ARBA00022723"/>
    </source>
</evidence>
<name>A0A8K0E5G3_9ROSA</name>
<accession>A0A8K0E5G3</accession>
<dbReference type="PROSITE" id="PS50089">
    <property type="entry name" value="ZF_RING_2"/>
    <property type="match status" value="1"/>
</dbReference>
<dbReference type="Gene3D" id="4.10.280.10">
    <property type="entry name" value="Helix-loop-helix DNA-binding domain"/>
    <property type="match status" value="1"/>
</dbReference>
<keyword evidence="8" id="KW-0808">Transferase</keyword>
<keyword evidence="14" id="KW-0805">Transcription regulation</keyword>
<feature type="domain" description="RING-type" evidence="22">
    <location>
        <begin position="118"/>
        <end position="355"/>
    </location>
</feature>
<dbReference type="FunFam" id="3.30.40.10:FF:000230">
    <property type="entry name" value="RBR-type E3 ubiquitin transferase"/>
    <property type="match status" value="1"/>
</dbReference>
<comment type="caution">
    <text evidence="23">The sequence shown here is derived from an EMBL/GenBank/DDBJ whole genome shotgun (WGS) entry which is preliminary data.</text>
</comment>
<dbReference type="OrthoDB" id="759159at2759"/>
<comment type="pathway">
    <text evidence="5">Protein modification; protein ubiquitination.</text>
</comment>
<evidence type="ECO:0000313" key="24">
    <source>
        <dbReference type="Proteomes" id="UP000796880"/>
    </source>
</evidence>
<organism evidence="23 24">
    <name type="scientific">Rhamnella rubrinervis</name>
    <dbReference type="NCBI Taxonomy" id="2594499"/>
    <lineage>
        <taxon>Eukaryota</taxon>
        <taxon>Viridiplantae</taxon>
        <taxon>Streptophyta</taxon>
        <taxon>Embryophyta</taxon>
        <taxon>Tracheophyta</taxon>
        <taxon>Spermatophyta</taxon>
        <taxon>Magnoliopsida</taxon>
        <taxon>eudicotyledons</taxon>
        <taxon>Gunneridae</taxon>
        <taxon>Pentapetalae</taxon>
        <taxon>rosids</taxon>
        <taxon>fabids</taxon>
        <taxon>Rosales</taxon>
        <taxon>Rhamnaceae</taxon>
        <taxon>rhamnoid group</taxon>
        <taxon>Rhamneae</taxon>
        <taxon>Rhamnella</taxon>
    </lineage>
</organism>
<dbReference type="InterPro" id="IPR002867">
    <property type="entry name" value="IBR_dom"/>
</dbReference>
<evidence type="ECO:0000256" key="11">
    <source>
        <dbReference type="ARBA" id="ARBA00022771"/>
    </source>
</evidence>
<comment type="cofactor">
    <cofactor evidence="2">
        <name>Zn(2+)</name>
        <dbReference type="ChEBI" id="CHEBI:29105"/>
    </cofactor>
</comment>
<evidence type="ECO:0000256" key="4">
    <source>
        <dbReference type="ARBA" id="ARBA00004123"/>
    </source>
</evidence>
<dbReference type="GO" id="GO:0046983">
    <property type="term" value="F:protein dimerization activity"/>
    <property type="evidence" value="ECO:0007669"/>
    <property type="project" value="InterPro"/>
</dbReference>
<dbReference type="CDD" id="cd22582">
    <property type="entry name" value="BRcat_RBR_unk"/>
    <property type="match status" value="1"/>
</dbReference>
<dbReference type="FunFam" id="4.10.280.10:FF:000017">
    <property type="entry name" value="Transcription factor bHLH66"/>
    <property type="match status" value="1"/>
</dbReference>
<keyword evidence="10" id="KW-0677">Repeat</keyword>
<dbReference type="GO" id="GO:0003677">
    <property type="term" value="F:DNA binding"/>
    <property type="evidence" value="ECO:0007669"/>
    <property type="project" value="UniProtKB-KW"/>
</dbReference>
<dbReference type="EMBL" id="VOIH02000008">
    <property type="protein sequence ID" value="KAF3439744.1"/>
    <property type="molecule type" value="Genomic_DNA"/>
</dbReference>
<evidence type="ECO:0000256" key="19">
    <source>
        <dbReference type="SAM" id="MobiDB-lite"/>
    </source>
</evidence>
<evidence type="ECO:0000256" key="17">
    <source>
        <dbReference type="ARBA" id="ARBA00023242"/>
    </source>
</evidence>
<evidence type="ECO:0000256" key="5">
    <source>
        <dbReference type="ARBA" id="ARBA00004906"/>
    </source>
</evidence>
<dbReference type="SUPFAM" id="SSF57850">
    <property type="entry name" value="RING/U-box"/>
    <property type="match status" value="3"/>
</dbReference>
<gene>
    <name evidence="23" type="ORF">FNV43_RR18022</name>
</gene>
<dbReference type="Proteomes" id="UP000796880">
    <property type="component" value="Unassembled WGS sequence"/>
</dbReference>
<dbReference type="GO" id="GO:0061630">
    <property type="term" value="F:ubiquitin protein ligase activity"/>
    <property type="evidence" value="ECO:0007669"/>
    <property type="project" value="UniProtKB-EC"/>
</dbReference>
<dbReference type="GO" id="GO:0006355">
    <property type="term" value="P:regulation of DNA-templated transcription"/>
    <property type="evidence" value="ECO:0007669"/>
    <property type="project" value="UniProtKB-ARBA"/>
</dbReference>
<evidence type="ECO:0000256" key="18">
    <source>
        <dbReference type="PROSITE-ProRule" id="PRU00175"/>
    </source>
</evidence>
<comment type="subcellular location">
    <subcellularLocation>
        <location evidence="4">Nucleus</location>
    </subcellularLocation>
</comment>
<feature type="domain" description="RING-type" evidence="20">
    <location>
        <begin position="122"/>
        <end position="168"/>
    </location>
</feature>
<evidence type="ECO:0000259" key="22">
    <source>
        <dbReference type="PROSITE" id="PS51873"/>
    </source>
</evidence>
<comment type="catalytic activity">
    <reaction evidence="1">
        <text>[E2 ubiquitin-conjugating enzyme]-S-ubiquitinyl-L-cysteine + [acceptor protein]-L-lysine = [E2 ubiquitin-conjugating enzyme]-L-cysteine + [acceptor protein]-N(6)-ubiquitinyl-L-lysine.</text>
        <dbReference type="EC" id="2.3.2.31"/>
    </reaction>
</comment>
<keyword evidence="9" id="KW-0479">Metal-binding</keyword>
<dbReference type="UniPathway" id="UPA00143"/>
<dbReference type="EC" id="2.3.2.31" evidence="7"/>
<dbReference type="SMART" id="SM00353">
    <property type="entry name" value="HLH"/>
    <property type="match status" value="1"/>
</dbReference>
<dbReference type="Pfam" id="PF00010">
    <property type="entry name" value="HLH"/>
    <property type="match status" value="1"/>
</dbReference>
<keyword evidence="13" id="KW-0862">Zinc</keyword>
<evidence type="ECO:0000256" key="8">
    <source>
        <dbReference type="ARBA" id="ARBA00022679"/>
    </source>
</evidence>